<feature type="compositionally biased region" description="Basic and acidic residues" evidence="1">
    <location>
        <begin position="940"/>
        <end position="959"/>
    </location>
</feature>
<organism evidence="3 4">
    <name type="scientific">Pholiota conissans</name>
    <dbReference type="NCBI Taxonomy" id="109636"/>
    <lineage>
        <taxon>Eukaryota</taxon>
        <taxon>Fungi</taxon>
        <taxon>Dikarya</taxon>
        <taxon>Basidiomycota</taxon>
        <taxon>Agaricomycotina</taxon>
        <taxon>Agaricomycetes</taxon>
        <taxon>Agaricomycetidae</taxon>
        <taxon>Agaricales</taxon>
        <taxon>Agaricineae</taxon>
        <taxon>Strophariaceae</taxon>
        <taxon>Pholiota</taxon>
    </lineage>
</organism>
<feature type="region of interest" description="Disordered" evidence="1">
    <location>
        <begin position="1145"/>
        <end position="1284"/>
    </location>
</feature>
<accession>A0A9P5Z1M8</accession>
<feature type="compositionally biased region" description="Basic and acidic residues" evidence="1">
    <location>
        <begin position="305"/>
        <end position="328"/>
    </location>
</feature>
<feature type="compositionally biased region" description="Low complexity" evidence="1">
    <location>
        <begin position="463"/>
        <end position="474"/>
    </location>
</feature>
<comment type="caution">
    <text evidence="3">The sequence shown here is derived from an EMBL/GenBank/DDBJ whole genome shotgun (WGS) entry which is preliminary data.</text>
</comment>
<dbReference type="PANTHER" id="PTHR12783">
    <property type="entry name" value="RALA BINDING PROTEIN 1 RALBP1"/>
    <property type="match status" value="1"/>
</dbReference>
<dbReference type="SUPFAM" id="SSF48350">
    <property type="entry name" value="GTPase activation domain, GAP"/>
    <property type="match status" value="1"/>
</dbReference>
<feature type="compositionally biased region" description="Low complexity" evidence="1">
    <location>
        <begin position="262"/>
        <end position="272"/>
    </location>
</feature>
<dbReference type="SMART" id="SM00324">
    <property type="entry name" value="RhoGAP"/>
    <property type="match status" value="1"/>
</dbReference>
<dbReference type="InterPro" id="IPR039767">
    <property type="entry name" value="RALBP1"/>
</dbReference>
<dbReference type="CDD" id="cd00159">
    <property type="entry name" value="RhoGAP"/>
    <property type="match status" value="1"/>
</dbReference>
<feature type="compositionally biased region" description="Polar residues" evidence="1">
    <location>
        <begin position="180"/>
        <end position="201"/>
    </location>
</feature>
<feature type="compositionally biased region" description="Low complexity" evidence="1">
    <location>
        <begin position="579"/>
        <end position="591"/>
    </location>
</feature>
<feature type="region of interest" description="Disordered" evidence="1">
    <location>
        <begin position="1318"/>
        <end position="1337"/>
    </location>
</feature>
<feature type="region of interest" description="Disordered" evidence="1">
    <location>
        <begin position="1057"/>
        <end position="1089"/>
    </location>
</feature>
<feature type="compositionally biased region" description="Polar residues" evidence="1">
    <location>
        <begin position="345"/>
        <end position="373"/>
    </location>
</feature>
<dbReference type="OrthoDB" id="185175at2759"/>
<proteinExistence type="predicted"/>
<feature type="compositionally biased region" description="Low complexity" evidence="1">
    <location>
        <begin position="1218"/>
        <end position="1231"/>
    </location>
</feature>
<dbReference type="Proteomes" id="UP000807469">
    <property type="component" value="Unassembled WGS sequence"/>
</dbReference>
<feature type="compositionally biased region" description="Polar residues" evidence="1">
    <location>
        <begin position="1270"/>
        <end position="1279"/>
    </location>
</feature>
<feature type="compositionally biased region" description="Low complexity" evidence="1">
    <location>
        <begin position="1247"/>
        <end position="1269"/>
    </location>
</feature>
<dbReference type="InterPro" id="IPR008936">
    <property type="entry name" value="Rho_GTPase_activation_prot"/>
</dbReference>
<feature type="compositionally biased region" description="Polar residues" evidence="1">
    <location>
        <begin position="1072"/>
        <end position="1084"/>
    </location>
</feature>
<keyword evidence="4" id="KW-1185">Reference proteome</keyword>
<feature type="region of interest" description="Disordered" evidence="1">
    <location>
        <begin position="303"/>
        <end position="474"/>
    </location>
</feature>
<dbReference type="GO" id="GO:0007264">
    <property type="term" value="P:small GTPase-mediated signal transduction"/>
    <property type="evidence" value="ECO:0007669"/>
    <property type="project" value="InterPro"/>
</dbReference>
<feature type="compositionally biased region" description="Low complexity" evidence="1">
    <location>
        <begin position="1"/>
        <end position="14"/>
    </location>
</feature>
<evidence type="ECO:0000313" key="3">
    <source>
        <dbReference type="EMBL" id="KAF9479053.1"/>
    </source>
</evidence>
<dbReference type="PANTHER" id="PTHR12783:SF5">
    <property type="entry name" value="RALA-BINDING PROTEIN 1"/>
    <property type="match status" value="1"/>
</dbReference>
<feature type="compositionally biased region" description="Polar residues" evidence="1">
    <location>
        <begin position="273"/>
        <end position="285"/>
    </location>
</feature>
<feature type="domain" description="Rho-GAP" evidence="2">
    <location>
        <begin position="689"/>
        <end position="942"/>
    </location>
</feature>
<feature type="compositionally biased region" description="Polar residues" evidence="1">
    <location>
        <begin position="963"/>
        <end position="978"/>
    </location>
</feature>
<feature type="region of interest" description="Disordered" evidence="1">
    <location>
        <begin position="1"/>
        <end position="89"/>
    </location>
</feature>
<feature type="region of interest" description="Disordered" evidence="1">
    <location>
        <begin position="940"/>
        <end position="993"/>
    </location>
</feature>
<feature type="compositionally biased region" description="Low complexity" evidence="1">
    <location>
        <begin position="1175"/>
        <end position="1185"/>
    </location>
</feature>
<feature type="compositionally biased region" description="Low complexity" evidence="1">
    <location>
        <begin position="80"/>
        <end position="89"/>
    </location>
</feature>
<feature type="region of interest" description="Disordered" evidence="1">
    <location>
        <begin position="106"/>
        <end position="285"/>
    </location>
</feature>
<dbReference type="Pfam" id="PF00620">
    <property type="entry name" value="RhoGAP"/>
    <property type="match status" value="2"/>
</dbReference>
<evidence type="ECO:0000313" key="4">
    <source>
        <dbReference type="Proteomes" id="UP000807469"/>
    </source>
</evidence>
<feature type="compositionally biased region" description="Low complexity" evidence="1">
    <location>
        <begin position="1151"/>
        <end position="1164"/>
    </location>
</feature>
<feature type="compositionally biased region" description="Low complexity" evidence="1">
    <location>
        <begin position="552"/>
        <end position="566"/>
    </location>
</feature>
<dbReference type="EMBL" id="MU155221">
    <property type="protein sequence ID" value="KAF9479053.1"/>
    <property type="molecule type" value="Genomic_DNA"/>
</dbReference>
<evidence type="ECO:0000259" key="2">
    <source>
        <dbReference type="PROSITE" id="PS50238"/>
    </source>
</evidence>
<dbReference type="InterPro" id="IPR000198">
    <property type="entry name" value="RhoGAP_dom"/>
</dbReference>
<feature type="compositionally biased region" description="Low complexity" evidence="1">
    <location>
        <begin position="613"/>
        <end position="625"/>
    </location>
</feature>
<evidence type="ECO:0000256" key="1">
    <source>
        <dbReference type="SAM" id="MobiDB-lite"/>
    </source>
</evidence>
<feature type="region of interest" description="Disordered" evidence="1">
    <location>
        <begin position="548"/>
        <end position="635"/>
    </location>
</feature>
<dbReference type="PROSITE" id="PS50238">
    <property type="entry name" value="RHOGAP"/>
    <property type="match status" value="1"/>
</dbReference>
<gene>
    <name evidence="3" type="ORF">BDN70DRAFT_932896</name>
</gene>
<dbReference type="GO" id="GO:0005096">
    <property type="term" value="F:GTPase activator activity"/>
    <property type="evidence" value="ECO:0007669"/>
    <property type="project" value="InterPro"/>
</dbReference>
<feature type="compositionally biased region" description="Low complexity" evidence="1">
    <location>
        <begin position="394"/>
        <end position="426"/>
    </location>
</feature>
<protein>
    <recommendedName>
        <fullName evidence="2">Rho-GAP domain-containing protein</fullName>
    </recommendedName>
</protein>
<dbReference type="Gene3D" id="1.10.555.10">
    <property type="entry name" value="Rho GTPase activation protein"/>
    <property type="match status" value="1"/>
</dbReference>
<reference evidence="3" key="1">
    <citation type="submission" date="2020-11" db="EMBL/GenBank/DDBJ databases">
        <authorList>
            <consortium name="DOE Joint Genome Institute"/>
            <person name="Ahrendt S."/>
            <person name="Riley R."/>
            <person name="Andreopoulos W."/>
            <person name="Labutti K."/>
            <person name="Pangilinan J."/>
            <person name="Ruiz-Duenas F.J."/>
            <person name="Barrasa J.M."/>
            <person name="Sanchez-Garcia M."/>
            <person name="Camarero S."/>
            <person name="Miyauchi S."/>
            <person name="Serrano A."/>
            <person name="Linde D."/>
            <person name="Babiker R."/>
            <person name="Drula E."/>
            <person name="Ayuso-Fernandez I."/>
            <person name="Pacheco R."/>
            <person name="Padilla G."/>
            <person name="Ferreira P."/>
            <person name="Barriuso J."/>
            <person name="Kellner H."/>
            <person name="Castanera R."/>
            <person name="Alfaro M."/>
            <person name="Ramirez L."/>
            <person name="Pisabarro A.G."/>
            <person name="Kuo A."/>
            <person name="Tritt A."/>
            <person name="Lipzen A."/>
            <person name="He G."/>
            <person name="Yan M."/>
            <person name="Ng V."/>
            <person name="Cullen D."/>
            <person name="Martin F."/>
            <person name="Rosso M.-N."/>
            <person name="Henrissat B."/>
            <person name="Hibbett D."/>
            <person name="Martinez A.T."/>
            <person name="Grigoriev I.V."/>
        </authorList>
    </citation>
    <scope>NUCLEOTIDE SEQUENCE</scope>
    <source>
        <strain evidence="3">CIRM-BRFM 674</strain>
    </source>
</reference>
<dbReference type="GO" id="GO:0031267">
    <property type="term" value="F:small GTPase binding"/>
    <property type="evidence" value="ECO:0007669"/>
    <property type="project" value="InterPro"/>
</dbReference>
<name>A0A9P5Z1M8_9AGAR</name>
<sequence length="1421" mass="149239">MNPAATPNTAGAPPLSLDSSFHPSANGRPSHPPNMQPDPSSSSQKEQRVAVAAPRSSSLHHHPMGLSLSKPTPPLPAPEPAVSSTTSSAAAKGLNVAVAGGNKLKRAFARRRKNSVDMSGVLSPRGKELQDPRLRAGVSSPSLATDKGLRQPRPSSPPIAAAQRSTPPRIESTRPPGVISPTSANLEVKSGASSPSPSLATEKSPRQFHPTSPPIATVQRSTPPRMETKKPPSMPIVLNQTIVLSPTQASPQPPTPPKKDSSPQPSDRSQTSYAGSRNSVMPISPGISSAVTYISLMDQQLVKPAEAEKENVKTPEKRDAKENWRKSDSTNSHHTIRPGGGAGPTSRSSRPVSWAESFQSAHTVVQASTSNRRLSALIGDADFGMPEEDDDDTSSSSHAAPESSPPSSVHSRSHRSMSLSHDSSSPSPSPQLLPIPAIDMKYPSHSVSEGHPPFSATLPPRAPAISPSISQPQSNTLRGRFAAWTAVAGNAPVTPPLTAAHEVSPSQQSVAPSSFRQTAISMSAGVGPAAAGLAKRAVEKMGRKWAQGMGISSSSSGSGGWSSSSSNDASHMGDALVRTSSNTSMSTGLSSFLHPNPGRVGAGGHKRTPGAASISSNSMGSTSDSDFFANPTGPNLGVRLRGPLRSKGGMQMIAGVVFGRDLAAGVKETGIRVGKAPQAEGKRKEGLVGELEERALAAVVVRCAQHLLLWGVQEEGLFRVNGRPTHVSKLRSEFDSGADYDMTECSPGDLDPHAVSSVFKAYLRELPEPILTKKLQPLFDAAINKETTVNAADPTSAPARLGARGLQGLPSGPKSGFVSGGLRKPPSLSTLAMPSFADIPPASKSLVSAIRALIAQLPAENRDLMLTIVDLVKATASRSKETKMPLCNLMLVLHPTLKLTPSLLKVLCETEGIWYPSDVSEEEDEEDERIIDIRRQTLTQERRDVEDDSSSDTRSRLGDESDSLASSRPSLDNPSSDYHGSAEGSVYEGQAVPRVLREDYDRSEVPTVYLDSRSHLSSTSSVSSLLQDVSRQRHPSDLIGCDTSSISSGGAYSLHNVPLSSSSSPPPLSSSAESVVTPTSSGNPSFADLPFDAAAMTHNVSEKEAHHHGGSGPQIVESTPMELRPLQGSKRPVISNPIPITTPVQFPGVPSPAISSPQAPSTPAMSANPKRRSIPVLSLPSFSPTSPIPFPHASPQSAGGVGQALAQEKGLRSKKPSLKLLFSKKSASSLKSGKEHGMSFISTPVLQSQGSRSGSDSSVSTPSSAVTAPQSSVSTTPSTALLPPVLDTPIEDGALRLGLGFDISPPDTATLVDSQADNTRRVGEGPSDINLQNSPYNTTISTSPGTIQRVQLSSKRTIKPGENHLRHQASSSNLSIVSTASSHHLSLFEDDDQENVEDWTQSVLLAADMDGKWSIQKPNGN</sequence>
<feature type="compositionally biased region" description="Basic and acidic residues" evidence="1">
    <location>
        <begin position="125"/>
        <end position="134"/>
    </location>
</feature>